<evidence type="ECO:0000313" key="2">
    <source>
        <dbReference type="Proteomes" id="UP000713904"/>
    </source>
</evidence>
<gene>
    <name evidence="1" type="ORF">HLB29_04415</name>
</gene>
<reference evidence="1 2" key="1">
    <citation type="submission" date="2020-05" db="EMBL/GenBank/DDBJ databases">
        <title>Draft genome of xy-202 and genomic insight in genome of the genus Peptostreptococcus.</title>
        <authorList>
            <person name="Zhang Z."/>
        </authorList>
    </citation>
    <scope>NUCLEOTIDE SEQUENCE [LARGE SCALE GENOMIC DNA]</scope>
    <source>
        <strain evidence="1 2">DSM 27025</strain>
    </source>
</reference>
<accession>A0ABR6TKJ1</accession>
<organism evidence="1 2">
    <name type="scientific">Peptostreptococcus canis</name>
    <dbReference type="NCBI Taxonomy" id="1159213"/>
    <lineage>
        <taxon>Bacteria</taxon>
        <taxon>Bacillati</taxon>
        <taxon>Bacillota</taxon>
        <taxon>Clostridia</taxon>
        <taxon>Peptostreptococcales</taxon>
        <taxon>Peptostreptococcaceae</taxon>
        <taxon>Peptostreptococcus</taxon>
    </lineage>
</organism>
<comment type="caution">
    <text evidence="1">The sequence shown here is derived from an EMBL/GenBank/DDBJ whole genome shotgun (WGS) entry which is preliminary data.</text>
</comment>
<dbReference type="RefSeq" id="WP_185623942.1">
    <property type="nucleotide sequence ID" value="NZ_JABGBW010000002.1"/>
</dbReference>
<dbReference type="EMBL" id="JABGBW010000002">
    <property type="protein sequence ID" value="MBC2575925.1"/>
    <property type="molecule type" value="Genomic_DNA"/>
</dbReference>
<sequence>MIDDIINKEYRLCDLKEREKSVLYIEIDVDSLLIDGVNIDEDNLIEIIDPDVANKLI</sequence>
<proteinExistence type="predicted"/>
<protein>
    <submittedName>
        <fullName evidence="1">Uncharacterized protein</fullName>
    </submittedName>
</protein>
<dbReference type="Proteomes" id="UP000713904">
    <property type="component" value="Unassembled WGS sequence"/>
</dbReference>
<evidence type="ECO:0000313" key="1">
    <source>
        <dbReference type="EMBL" id="MBC2575925.1"/>
    </source>
</evidence>
<name>A0ABR6TKJ1_9FIRM</name>
<keyword evidence="2" id="KW-1185">Reference proteome</keyword>